<dbReference type="GO" id="GO:0003677">
    <property type="term" value="F:DNA binding"/>
    <property type="evidence" value="ECO:0007669"/>
    <property type="project" value="InterPro"/>
</dbReference>
<evidence type="ECO:0000313" key="13">
    <source>
        <dbReference type="EMBL" id="TRB04323.1"/>
    </source>
</evidence>
<dbReference type="Gene3D" id="3.40.50.300">
    <property type="entry name" value="P-loop containing nucleotide triphosphate hydrolases"/>
    <property type="match status" value="3"/>
</dbReference>
<evidence type="ECO:0000256" key="7">
    <source>
        <dbReference type="ARBA" id="ARBA00034808"/>
    </source>
</evidence>
<dbReference type="GO" id="GO:0005524">
    <property type="term" value="F:ATP binding"/>
    <property type="evidence" value="ECO:0007669"/>
    <property type="project" value="UniProtKB-UniRule"/>
</dbReference>
<reference evidence="13 14" key="1">
    <citation type="journal article" date="2019" name="Appl. Microbiol. Biotechnol.">
        <title>Differential efficiency of wild type rhizogenic strains for rol gene transformation of plants.</title>
        <authorList>
            <person name="Desmet S."/>
            <person name="De Keyser E."/>
            <person name="Van Vaerenbergh J."/>
            <person name="Baeyen S."/>
            <person name="Van Huylenbroeck J."/>
            <person name="Geelen D."/>
            <person name="Dhooghe E."/>
        </authorList>
    </citation>
    <scope>NUCLEOTIDE SEQUENCE [LARGE SCALE GENOMIC DNA]</scope>
    <source>
        <strain evidence="13 14">MAFF210266</strain>
    </source>
</reference>
<dbReference type="PROSITE" id="PS51198">
    <property type="entry name" value="UVRD_HELICASE_ATP_BIND"/>
    <property type="match status" value="1"/>
</dbReference>
<dbReference type="CDD" id="cd17932">
    <property type="entry name" value="DEXQc_UvrD"/>
    <property type="match status" value="1"/>
</dbReference>
<keyword evidence="2 10" id="KW-0378">Hydrolase</keyword>
<dbReference type="SUPFAM" id="SSF52540">
    <property type="entry name" value="P-loop containing nucleoside triphosphate hydrolases"/>
    <property type="match status" value="1"/>
</dbReference>
<keyword evidence="4 10" id="KW-0067">ATP-binding</keyword>
<dbReference type="InterPro" id="IPR027417">
    <property type="entry name" value="P-loop_NTPase"/>
</dbReference>
<evidence type="ECO:0000256" key="8">
    <source>
        <dbReference type="ARBA" id="ARBA00034923"/>
    </source>
</evidence>
<dbReference type="PANTHER" id="PTHR11070">
    <property type="entry name" value="UVRD / RECB / PCRA DNA HELICASE FAMILY MEMBER"/>
    <property type="match status" value="1"/>
</dbReference>
<keyword evidence="5" id="KW-0413">Isomerase</keyword>
<proteinExistence type="predicted"/>
<dbReference type="GO" id="GO:0016887">
    <property type="term" value="F:ATP hydrolysis activity"/>
    <property type="evidence" value="ECO:0007669"/>
    <property type="project" value="RHEA"/>
</dbReference>
<evidence type="ECO:0000256" key="3">
    <source>
        <dbReference type="ARBA" id="ARBA00022806"/>
    </source>
</evidence>
<dbReference type="InterPro" id="IPR014017">
    <property type="entry name" value="DNA_helicase_UvrD-like_C"/>
</dbReference>
<dbReference type="GO" id="GO:0043138">
    <property type="term" value="F:3'-5' DNA helicase activity"/>
    <property type="evidence" value="ECO:0007669"/>
    <property type="project" value="UniProtKB-EC"/>
</dbReference>
<accession>A0A546XUA5</accession>
<dbReference type="Pfam" id="PF13361">
    <property type="entry name" value="UvrD_C"/>
    <property type="match status" value="1"/>
</dbReference>
<dbReference type="AlphaFoldDB" id="A0A546XUA5"/>
<feature type="binding site" evidence="10">
    <location>
        <begin position="36"/>
        <end position="43"/>
    </location>
    <ligand>
        <name>ATP</name>
        <dbReference type="ChEBI" id="CHEBI:30616"/>
    </ligand>
</feature>
<keyword evidence="1 10" id="KW-0547">Nucleotide-binding</keyword>
<evidence type="ECO:0000259" key="12">
    <source>
        <dbReference type="PROSITE" id="PS51217"/>
    </source>
</evidence>
<dbReference type="PANTHER" id="PTHR11070:SF2">
    <property type="entry name" value="ATP-DEPENDENT DNA HELICASE SRS2"/>
    <property type="match status" value="1"/>
</dbReference>
<evidence type="ECO:0000256" key="9">
    <source>
        <dbReference type="ARBA" id="ARBA00048988"/>
    </source>
</evidence>
<sequence>MSLVRPEDWVPQGIEELEDRAWEALRETDRSVCVTAGAGAGKTEFLAQKASYLLQTGLCPAPKRILAISFKRDAAETLSARVRKRCPERQARRFVSLTFDGFAKRLVDQFRMAVPALYRPPANYEIAFPSNDALNDFLRRAGIHNINTQQLTRTIAGVRIGDPNQNVPENLRSAFEEYWNDQLNGQPTAYLTFPMINRLAEYLVRASPRIHAAIRMTYPVIFLDEFQDTQPAQFELLTSAFDKDHNTFTAVGDDKQRIMGWAGAMPNGFEVYTQEFDARPISLLLNWRSHTDLVAIQHIVAQSIDPNVEHAVARGEKAVDGDVCSIWDFGSEEEEIKGLAGWISEQVDNGVPAHELAVLVRNHPERLEKELGPALAELGFPLRNVARNVGSIAIQDLLAEELSEILLPLLRLGAEKRNPAAWASVQEQLRRLGAISLDDDLGLQRSAARTEALVKSIRAYMASHDPEVSNVSGAVALLIEQIGETVIRRATPSYTRNSDFARVEEGFKLLLSECLGDADSWSEALDRFEGRNQVPLMTIHKSKGMEFHTIVFFGLDSNSWWSLTPNRPEEMNSFFVALTRAKQRAFFTNCSARGGRIAWLENLLGAHVPRIASEDIA</sequence>
<evidence type="ECO:0000256" key="5">
    <source>
        <dbReference type="ARBA" id="ARBA00023235"/>
    </source>
</evidence>
<comment type="catalytic activity">
    <reaction evidence="9">
        <text>ATP + H2O = ADP + phosphate + H(+)</text>
        <dbReference type="Rhea" id="RHEA:13065"/>
        <dbReference type="ChEBI" id="CHEBI:15377"/>
        <dbReference type="ChEBI" id="CHEBI:15378"/>
        <dbReference type="ChEBI" id="CHEBI:30616"/>
        <dbReference type="ChEBI" id="CHEBI:43474"/>
        <dbReference type="ChEBI" id="CHEBI:456216"/>
        <dbReference type="EC" id="5.6.2.4"/>
    </reaction>
</comment>
<evidence type="ECO:0000256" key="2">
    <source>
        <dbReference type="ARBA" id="ARBA00022801"/>
    </source>
</evidence>
<evidence type="ECO:0000259" key="11">
    <source>
        <dbReference type="PROSITE" id="PS51198"/>
    </source>
</evidence>
<evidence type="ECO:0000256" key="4">
    <source>
        <dbReference type="ARBA" id="ARBA00022840"/>
    </source>
</evidence>
<comment type="catalytic activity">
    <reaction evidence="6">
        <text>Couples ATP hydrolysis with the unwinding of duplex DNA by translocating in the 3'-5' direction.</text>
        <dbReference type="EC" id="5.6.2.4"/>
    </reaction>
</comment>
<dbReference type="EC" id="5.6.2.4" evidence="7"/>
<evidence type="ECO:0000256" key="10">
    <source>
        <dbReference type="PROSITE-ProRule" id="PRU00560"/>
    </source>
</evidence>
<dbReference type="InterPro" id="IPR000212">
    <property type="entry name" value="DNA_helicase_UvrD/REP"/>
</dbReference>
<keyword evidence="3 10" id="KW-0347">Helicase</keyword>
<name>A0A546XUA5_AGRTU</name>
<feature type="domain" description="UvrD-like helicase C-terminal" evidence="12">
    <location>
        <begin position="290"/>
        <end position="544"/>
    </location>
</feature>
<dbReference type="Proteomes" id="UP000317023">
    <property type="component" value="Unassembled WGS sequence"/>
</dbReference>
<dbReference type="InterPro" id="IPR014016">
    <property type="entry name" value="UvrD-like_ATP-bd"/>
</dbReference>
<feature type="domain" description="UvrD-like helicase ATP-binding" evidence="11">
    <location>
        <begin position="15"/>
        <end position="290"/>
    </location>
</feature>
<organism evidence="13 14">
    <name type="scientific">Agrobacterium tumefaciens</name>
    <dbReference type="NCBI Taxonomy" id="358"/>
    <lineage>
        <taxon>Bacteria</taxon>
        <taxon>Pseudomonadati</taxon>
        <taxon>Pseudomonadota</taxon>
        <taxon>Alphaproteobacteria</taxon>
        <taxon>Hyphomicrobiales</taxon>
        <taxon>Rhizobiaceae</taxon>
        <taxon>Rhizobium/Agrobacterium group</taxon>
        <taxon>Agrobacterium</taxon>
        <taxon>Agrobacterium tumefaciens complex</taxon>
    </lineage>
</organism>
<dbReference type="GO" id="GO:0000725">
    <property type="term" value="P:recombinational repair"/>
    <property type="evidence" value="ECO:0007669"/>
    <property type="project" value="TreeGrafter"/>
</dbReference>
<dbReference type="RefSeq" id="WP_142858526.1">
    <property type="nucleotide sequence ID" value="NZ_SGOE01000006.1"/>
</dbReference>
<dbReference type="EMBL" id="SGOE01000006">
    <property type="protein sequence ID" value="TRB04323.1"/>
    <property type="molecule type" value="Genomic_DNA"/>
</dbReference>
<protein>
    <recommendedName>
        <fullName evidence="7">DNA 3'-5' helicase</fullName>
        <ecNumber evidence="7">5.6.2.4</ecNumber>
    </recommendedName>
    <alternativeName>
        <fullName evidence="8">DNA 3'-5' helicase II</fullName>
    </alternativeName>
</protein>
<comment type="caution">
    <text evidence="13">The sequence shown here is derived from an EMBL/GenBank/DDBJ whole genome shotgun (WGS) entry which is preliminary data.</text>
</comment>
<gene>
    <name evidence="13" type="ORF">EXN61_19390</name>
</gene>
<evidence type="ECO:0000256" key="1">
    <source>
        <dbReference type="ARBA" id="ARBA00022741"/>
    </source>
</evidence>
<evidence type="ECO:0000313" key="14">
    <source>
        <dbReference type="Proteomes" id="UP000317023"/>
    </source>
</evidence>
<evidence type="ECO:0000256" key="6">
    <source>
        <dbReference type="ARBA" id="ARBA00034617"/>
    </source>
</evidence>
<dbReference type="PROSITE" id="PS51217">
    <property type="entry name" value="UVRD_HELICASE_CTER"/>
    <property type="match status" value="1"/>
</dbReference>
<dbReference type="Pfam" id="PF00580">
    <property type="entry name" value="UvrD-helicase"/>
    <property type="match status" value="1"/>
</dbReference>